<gene>
    <name evidence="16" type="primary">FOL1_2</name>
    <name evidence="16" type="ORF">GLX27_004514</name>
</gene>
<dbReference type="PROSITE" id="PS00794">
    <property type="entry name" value="HPPK"/>
    <property type="match status" value="1"/>
</dbReference>
<dbReference type="InterPro" id="IPR000550">
    <property type="entry name" value="Hppk"/>
</dbReference>
<comment type="pathway">
    <text evidence="4">Cofactor biosynthesis; tetrahydrofolate biosynthesis; 7,8-dihydrofolate from 2-amino-4-hydroxy-6-hydroxymethyl-7,8-dihydropteridine diphosphate and 4-aminobenzoate: step 1/2.</text>
</comment>
<evidence type="ECO:0000256" key="11">
    <source>
        <dbReference type="ARBA" id="ARBA00022840"/>
    </source>
</evidence>
<dbReference type="Pfam" id="PF00809">
    <property type="entry name" value="Pterin_bind"/>
    <property type="match status" value="1"/>
</dbReference>
<dbReference type="Gene3D" id="3.30.70.560">
    <property type="entry name" value="7,8-Dihydro-6-hydroxymethylpterin-pyrophosphokinase HPPK"/>
    <property type="match status" value="1"/>
</dbReference>
<dbReference type="InterPro" id="IPR035907">
    <property type="entry name" value="Hppk_sf"/>
</dbReference>
<dbReference type="Pfam" id="PF01288">
    <property type="entry name" value="HPPK"/>
    <property type="match status" value="1"/>
</dbReference>
<keyword evidence="11" id="KW-0067">ATP-binding</keyword>
<keyword evidence="7" id="KW-0808">Transferase</keyword>
<keyword evidence="13" id="KW-0289">Folate biosynthesis</keyword>
<evidence type="ECO:0000256" key="2">
    <source>
        <dbReference type="ARBA" id="ARBA00000198"/>
    </source>
</evidence>
<keyword evidence="10" id="KW-0418">Kinase</keyword>
<proteinExistence type="inferred from homology"/>
<keyword evidence="12" id="KW-0460">Magnesium</keyword>
<dbReference type="InterPro" id="IPR006390">
    <property type="entry name" value="DHP_synth_dom"/>
</dbReference>
<dbReference type="Proteomes" id="UP000818624">
    <property type="component" value="Chromosome 7"/>
</dbReference>
<protein>
    <submittedName>
        <fullName evidence="16">Trifunctional dihydropteroate synthetase</fullName>
    </submittedName>
</protein>
<dbReference type="InterPro" id="IPR000489">
    <property type="entry name" value="Pterin-binding_dom"/>
</dbReference>
<dbReference type="PROSITE" id="PS00792">
    <property type="entry name" value="DHPS_1"/>
    <property type="match status" value="1"/>
</dbReference>
<dbReference type="NCBIfam" id="TIGR01496">
    <property type="entry name" value="DHPS"/>
    <property type="match status" value="1"/>
</dbReference>
<evidence type="ECO:0000313" key="17">
    <source>
        <dbReference type="Proteomes" id="UP000818624"/>
    </source>
</evidence>
<dbReference type="PROSITE" id="PS00793">
    <property type="entry name" value="DHPS_2"/>
    <property type="match status" value="1"/>
</dbReference>
<evidence type="ECO:0000256" key="5">
    <source>
        <dbReference type="ARBA" id="ARBA00005051"/>
    </source>
</evidence>
<comment type="cofactor">
    <cofactor evidence="3">
        <name>Mg(2+)</name>
        <dbReference type="ChEBI" id="CHEBI:18420"/>
    </cofactor>
</comment>
<dbReference type="InterPro" id="IPR011005">
    <property type="entry name" value="Dihydropteroate_synth-like_sf"/>
</dbReference>
<organism evidence="16 17">
    <name type="scientific">Malassezia furfur</name>
    <name type="common">Pityriasis versicolor infection agent</name>
    <name type="synonym">Pityrosporum furfur</name>
    <dbReference type="NCBI Taxonomy" id="55194"/>
    <lineage>
        <taxon>Eukaryota</taxon>
        <taxon>Fungi</taxon>
        <taxon>Dikarya</taxon>
        <taxon>Basidiomycota</taxon>
        <taxon>Ustilaginomycotina</taxon>
        <taxon>Malasseziomycetes</taxon>
        <taxon>Malasseziales</taxon>
        <taxon>Malasseziaceae</taxon>
        <taxon>Malassezia</taxon>
    </lineage>
</organism>
<evidence type="ECO:0000256" key="12">
    <source>
        <dbReference type="ARBA" id="ARBA00022842"/>
    </source>
</evidence>
<evidence type="ECO:0000256" key="6">
    <source>
        <dbReference type="ARBA" id="ARBA00009951"/>
    </source>
</evidence>
<evidence type="ECO:0000256" key="7">
    <source>
        <dbReference type="ARBA" id="ARBA00022679"/>
    </source>
</evidence>
<evidence type="ECO:0000256" key="14">
    <source>
        <dbReference type="ARBA" id="ARBA00023268"/>
    </source>
</evidence>
<evidence type="ECO:0000313" key="16">
    <source>
        <dbReference type="EMBL" id="WFD49829.1"/>
    </source>
</evidence>
<feature type="domain" description="Pterin-binding" evidence="15">
    <location>
        <begin position="137"/>
        <end position="428"/>
    </location>
</feature>
<evidence type="ECO:0000256" key="8">
    <source>
        <dbReference type="ARBA" id="ARBA00022723"/>
    </source>
</evidence>
<dbReference type="EMBL" id="CP046240">
    <property type="protein sequence ID" value="WFD49829.1"/>
    <property type="molecule type" value="Genomic_DNA"/>
</dbReference>
<keyword evidence="14" id="KW-0511">Multifunctional enzyme</keyword>
<reference evidence="16 17" key="1">
    <citation type="journal article" date="2020" name="Elife">
        <title>Loss of centromere function drives karyotype evolution in closely related Malassezia species.</title>
        <authorList>
            <person name="Sankaranarayanan S.R."/>
            <person name="Ianiri G."/>
            <person name="Coelho M.A."/>
            <person name="Reza M.H."/>
            <person name="Thimmappa B.C."/>
            <person name="Ganguly P."/>
            <person name="Vadnala R.N."/>
            <person name="Sun S."/>
            <person name="Siddharthan R."/>
            <person name="Tellgren-Roth C."/>
            <person name="Dawson T.L."/>
            <person name="Heitman J."/>
            <person name="Sanyal K."/>
        </authorList>
    </citation>
    <scope>NUCLEOTIDE SEQUENCE [LARGE SCALE GENOMIC DNA]</scope>
    <source>
        <strain evidence="16">CBS14141</strain>
    </source>
</reference>
<dbReference type="CDD" id="cd00739">
    <property type="entry name" value="DHPS"/>
    <property type="match status" value="1"/>
</dbReference>
<evidence type="ECO:0000256" key="13">
    <source>
        <dbReference type="ARBA" id="ARBA00022909"/>
    </source>
</evidence>
<comment type="pathway">
    <text evidence="5">Cofactor biosynthesis; tetrahydrofolate biosynthesis; 2-amino-4-hydroxy-6-hydroxymethyl-7,8-dihydropteridine diphosphate from 7,8-dihydroneopterin triphosphate: step 4/4.</text>
</comment>
<dbReference type="PANTHER" id="PTHR20941">
    <property type="entry name" value="FOLATE SYNTHESIS PROTEINS"/>
    <property type="match status" value="1"/>
</dbReference>
<keyword evidence="17" id="KW-1185">Reference proteome</keyword>
<name>A0ABY8EWA7_MALFU</name>
<dbReference type="SUPFAM" id="SSF55083">
    <property type="entry name" value="6-hydroxymethyl-7,8-dihydropterin pyrophosphokinase, HPPK"/>
    <property type="match status" value="1"/>
</dbReference>
<dbReference type="NCBIfam" id="TIGR01498">
    <property type="entry name" value="folK"/>
    <property type="match status" value="1"/>
</dbReference>
<sequence>MYYADQPRFLNGACRILTRLAPHDLLALTQAIETDVGRDKTNVPRNGPRVVDVDLLLYGDAVISDGERLVVPHPRLAERAFVLLPLADVAPHAEVPTLQRTVAQLLHALSHTPAYAPHELARVLPVGTDVWRWGARTYVMGILNATPDSFSDGGEHFSVDTAVAAAERMVRAGADVLDVGGQSTAPHAPEVPEAEERARVVRVVEALVARGVGVPISVDTYRASVAAAALDAGAAMVNDVSGGMRDAAMLPLVAARRCAYVAMHMRGDAQTMTQCTDYGGDVPGTVAAELGARVRVALTAGVRRWNLVVDPGIGLPKDAAANVALLRALPRLVGDGTRGAIDTRATYAAGLVDVDAAAPNASLAHFPLLLGVSRKAFLGRLIRAPDAPLPEPKARVYATLAACTAAIATRCVDVIRVHDVEAAVDAVRTADALVRGPGASA</sequence>
<dbReference type="Gene3D" id="3.20.20.20">
    <property type="entry name" value="Dihydropteroate synthase-like"/>
    <property type="match status" value="1"/>
</dbReference>
<dbReference type="SUPFAM" id="SSF51717">
    <property type="entry name" value="Dihydropteroate synthetase-like"/>
    <property type="match status" value="1"/>
</dbReference>
<comment type="similarity">
    <text evidence="6">In the C-terminal section; belongs to the DHPS family.</text>
</comment>
<evidence type="ECO:0000256" key="9">
    <source>
        <dbReference type="ARBA" id="ARBA00022741"/>
    </source>
</evidence>
<dbReference type="PROSITE" id="PS50972">
    <property type="entry name" value="PTERIN_BINDING"/>
    <property type="match status" value="1"/>
</dbReference>
<evidence type="ECO:0000256" key="4">
    <source>
        <dbReference type="ARBA" id="ARBA00004763"/>
    </source>
</evidence>
<evidence type="ECO:0000256" key="10">
    <source>
        <dbReference type="ARBA" id="ARBA00022777"/>
    </source>
</evidence>
<evidence type="ECO:0000259" key="15">
    <source>
        <dbReference type="PROSITE" id="PS50972"/>
    </source>
</evidence>
<evidence type="ECO:0000256" key="1">
    <source>
        <dbReference type="ARBA" id="ARBA00000012"/>
    </source>
</evidence>
<dbReference type="InterPro" id="IPR045031">
    <property type="entry name" value="DHP_synth-like"/>
</dbReference>
<accession>A0ABY8EWA7</accession>
<evidence type="ECO:0000256" key="3">
    <source>
        <dbReference type="ARBA" id="ARBA00001946"/>
    </source>
</evidence>
<comment type="catalytic activity">
    <reaction evidence="1">
        <text>(7,8-dihydropterin-6-yl)methyl diphosphate + 4-aminobenzoate = 7,8-dihydropteroate + diphosphate</text>
        <dbReference type="Rhea" id="RHEA:19949"/>
        <dbReference type="ChEBI" id="CHEBI:17836"/>
        <dbReference type="ChEBI" id="CHEBI:17839"/>
        <dbReference type="ChEBI" id="CHEBI:33019"/>
        <dbReference type="ChEBI" id="CHEBI:72950"/>
        <dbReference type="EC" id="2.5.1.15"/>
    </reaction>
</comment>
<dbReference type="CDD" id="cd00483">
    <property type="entry name" value="HPPK"/>
    <property type="match status" value="1"/>
</dbReference>
<keyword evidence="8" id="KW-0479">Metal-binding</keyword>
<keyword evidence="9" id="KW-0547">Nucleotide-binding</keyword>
<dbReference type="PANTHER" id="PTHR20941:SF1">
    <property type="entry name" value="FOLIC ACID SYNTHESIS PROTEIN FOL1"/>
    <property type="match status" value="1"/>
</dbReference>
<comment type="catalytic activity">
    <reaction evidence="2">
        <text>6-hydroxymethyl-7,8-dihydropterin + ATP = (7,8-dihydropterin-6-yl)methyl diphosphate + AMP + H(+)</text>
        <dbReference type="Rhea" id="RHEA:11412"/>
        <dbReference type="ChEBI" id="CHEBI:15378"/>
        <dbReference type="ChEBI" id="CHEBI:30616"/>
        <dbReference type="ChEBI" id="CHEBI:44841"/>
        <dbReference type="ChEBI" id="CHEBI:72950"/>
        <dbReference type="ChEBI" id="CHEBI:456215"/>
        <dbReference type="EC" id="2.7.6.3"/>
    </reaction>
</comment>